<evidence type="ECO:0000313" key="2">
    <source>
        <dbReference type="Proteomes" id="UP000827806"/>
    </source>
</evidence>
<dbReference type="EMBL" id="MZ443788">
    <property type="protein sequence ID" value="QZE60007.1"/>
    <property type="molecule type" value="Genomic_DNA"/>
</dbReference>
<gene>
    <name evidence="1" type="ORF">pEaSNUABM35_00090</name>
</gene>
<dbReference type="Proteomes" id="UP000827806">
    <property type="component" value="Segment"/>
</dbReference>
<organism evidence="1 2">
    <name type="scientific">Erwinia phage pEa_SNUABM_35</name>
    <dbReference type="NCBI Taxonomy" id="2869557"/>
    <lineage>
        <taxon>Viruses</taxon>
        <taxon>Duplodnaviria</taxon>
        <taxon>Heunggongvirae</taxon>
        <taxon>Uroviricota</taxon>
        <taxon>Caudoviricetes</taxon>
        <taxon>Alexandravirus</taxon>
        <taxon>Alexandravirus SNUABM35</taxon>
    </lineage>
</organism>
<keyword evidence="2" id="KW-1185">Reference proteome</keyword>
<proteinExistence type="predicted"/>
<evidence type="ECO:0000313" key="1">
    <source>
        <dbReference type="EMBL" id="QZE60007.1"/>
    </source>
</evidence>
<sequence>MLFAQNYRSVQKHMIERSLFLFETSTSKPDMSSLTWNNFVKLCAEKSVTSSKDFAVNGTIPLNPAAGISADGTRRWLHTRSVHHTYTSNRGVSTGSLAPVNAPTVPSYRYMERQFALDLSDALGMTLMQSEASGPTSLAAQGVDKTQPIMSDKLLNEQVGSTMYGTSMLMYNYPVSLDATLVVSGDSYSWNSNGYRVVVGNAIQANAMSYAVVVKNVNFNNSGGNYFSLWWGVPNLYHAITNGTPGVSVPTWGMAAIVDEKKTLHIALLAESDLMQVSPVMNGNGTAKLSNAVVPKYTYEL</sequence>
<name>A0AAE7XPK7_9CAUD</name>
<protein>
    <submittedName>
        <fullName evidence="1">Uncharacterized protein</fullName>
    </submittedName>
</protein>
<accession>A0AAE7XPK7</accession>
<reference evidence="1 2" key="1">
    <citation type="submission" date="2021-06" db="EMBL/GenBank/DDBJ databases">
        <title>Complete genome sequence of Erwinia phage pEa_SNUABM_35.</title>
        <authorList>
            <person name="Kim S.G."/>
            <person name="Park S.C."/>
        </authorList>
    </citation>
    <scope>NUCLEOTIDE SEQUENCE [LARGE SCALE GENOMIC DNA]</scope>
</reference>